<dbReference type="KEGG" id="azc:AZC_3378"/>
<accession>A8II96</accession>
<sequence length="116" mass="12831">MRLQPPIPFAAPWGVPRAGTRPFPVPLSLQRNGMRQAMGRIDERIRARAQRIWEEEGRPSDKADMHWERAKQIVAMEESDRLAASPCPQADGTETPRTRATTDAAGGGPSKDARST</sequence>
<evidence type="ECO:0000313" key="2">
    <source>
        <dbReference type="EMBL" id="BAF89376.1"/>
    </source>
</evidence>
<reference evidence="3" key="2">
    <citation type="submission" date="2007-04" db="EMBL/GenBank/DDBJ databases">
        <title>Complete genome sequence of the nitrogen-fixing bacterium Azorhizobium caulinodans ORS571.</title>
        <authorList>
            <person name="Lee K.B."/>
            <person name="Backer P.D."/>
            <person name="Aono T."/>
            <person name="Liu C.T."/>
            <person name="Suzuki S."/>
            <person name="Suzuki T."/>
            <person name="Kaneko T."/>
            <person name="Yamada M."/>
            <person name="Tabata S."/>
            <person name="Kupfer D.M."/>
            <person name="Najar F.Z."/>
            <person name="Wiley G.B."/>
            <person name="Roe B."/>
            <person name="Binnewies T."/>
            <person name="Ussery D."/>
            <person name="Vereecke D."/>
            <person name="Gevers D."/>
            <person name="Holsters M."/>
            <person name="Oyaizu H."/>
        </authorList>
    </citation>
    <scope>NUCLEOTIDE SEQUENCE [LARGE SCALE GENOMIC DNA]</scope>
    <source>
        <strain evidence="3">ATCC 43989 / DSM 5975 / JCM 20966 / LMG 6465 / NBRC 14845 / NCIMB 13405 / ORS 571</strain>
    </source>
</reference>
<keyword evidence="3" id="KW-1185">Reference proteome</keyword>
<reference evidence="2 3" key="5">
    <citation type="journal article" date="2010" name="Appl. Environ. Microbiol.">
        <title>phrR-like gene praR of Azorhizobium caulinodans ORS571 is essential for symbiosis with Sesbania rostrata and is involved in expression of reb genes.</title>
        <authorList>
            <person name="Akiba N."/>
            <person name="Aono T."/>
            <person name="Toyazaki H."/>
            <person name="Sato S."/>
            <person name="Oyaizu H."/>
        </authorList>
    </citation>
    <scope>NUCLEOTIDE SEQUENCE [LARGE SCALE GENOMIC DNA]</scope>
    <source>
        <strain evidence="3">ATCC 43989 / DSM 5975 / JCM 20966 / LMG 6465 / NBRC 14845 / NCIMB 13405 / ORS 571</strain>
    </source>
</reference>
<organism evidence="2 3">
    <name type="scientific">Azorhizobium caulinodans (strain ATCC 43989 / DSM 5975 / JCM 20966 / LMG 6465 / NBRC 14845 / NCIMB 13405 / ORS 571)</name>
    <dbReference type="NCBI Taxonomy" id="438753"/>
    <lineage>
        <taxon>Bacteria</taxon>
        <taxon>Pseudomonadati</taxon>
        <taxon>Pseudomonadota</taxon>
        <taxon>Alphaproteobacteria</taxon>
        <taxon>Hyphomicrobiales</taxon>
        <taxon>Xanthobacteraceae</taxon>
        <taxon>Azorhizobium</taxon>
    </lineage>
</organism>
<reference evidence="2 3" key="3">
    <citation type="journal article" date="2008" name="BMC Genomics">
        <title>The genome of the versatile nitrogen fixer Azorhizobium caulinodans ORS571.</title>
        <authorList>
            <person name="Lee KB."/>
            <person name="Backer P.D."/>
            <person name="Aono T."/>
            <person name="Liu CT."/>
            <person name="Suzuki S."/>
            <person name="Suzuki T."/>
            <person name="Kaneko T."/>
            <person name="Yamada M."/>
            <person name="Tabata S."/>
            <person name="Kupfer D.M."/>
            <person name="Najar F.Z."/>
            <person name="Wiley G.B."/>
            <person name="Roe B."/>
            <person name="Binnewies T.T."/>
            <person name="Ussery D.W."/>
            <person name="D'Haeze W."/>
            <person name="Herder J.D."/>
            <person name="Gevers D."/>
            <person name="Vereecke D."/>
            <person name="Holsters M."/>
            <person name="Oyaizu H."/>
        </authorList>
    </citation>
    <scope>NUCLEOTIDE SEQUENCE [LARGE SCALE GENOMIC DNA]</scope>
    <source>
        <strain evidence="3">ATCC 43989 / DSM 5975 / JCM 20966 / LMG 6465 / NBRC 14845 / NCIMB 13405 / ORS 571</strain>
    </source>
</reference>
<dbReference type="Pfam" id="PF11154">
    <property type="entry name" value="DUF2934"/>
    <property type="match status" value="1"/>
</dbReference>
<evidence type="ECO:0000256" key="1">
    <source>
        <dbReference type="SAM" id="MobiDB-lite"/>
    </source>
</evidence>
<reference evidence="2 3" key="4">
    <citation type="journal article" date="2009" name="Appl. Environ. Microbiol.">
        <title>Comparative genome-wide transcriptional profiling of Azorhizobium caulinodans ORS571 grown under free-living and symbiotic conditions.</title>
        <authorList>
            <person name="Tsukada S."/>
            <person name="Aono T."/>
            <person name="Akiba N."/>
            <person name="Lee KB."/>
            <person name="Liu CT."/>
            <person name="Toyazaki H."/>
            <person name="Oyaizu H."/>
        </authorList>
    </citation>
    <scope>NUCLEOTIDE SEQUENCE [LARGE SCALE GENOMIC DNA]</scope>
    <source>
        <strain evidence="3">ATCC 43989 / DSM 5975 / JCM 20966 / LMG 6465 / NBRC 14845 / NCIMB 13405 / ORS 571</strain>
    </source>
</reference>
<protein>
    <recommendedName>
        <fullName evidence="4">DUF2934 domain-containing protein</fullName>
    </recommendedName>
</protein>
<proteinExistence type="predicted"/>
<dbReference type="Proteomes" id="UP000000270">
    <property type="component" value="Chromosome"/>
</dbReference>
<reference evidence="2 3" key="6">
    <citation type="journal article" date="2011" name="Appl. Environ. Microbiol.">
        <title>Involvement of the azorhizobial chromosome partition gene (parA) in the onset of bacteroid differentiation during Sesbania rostrata stem nodule development.</title>
        <authorList>
            <person name="Liu CT."/>
            <person name="Lee KB."/>
            <person name="Wang YS."/>
            <person name="Peng MH."/>
            <person name="Lee KT."/>
            <person name="Suzuki S."/>
            <person name="Suzuki T."/>
            <person name="Oyaizu H."/>
        </authorList>
    </citation>
    <scope>NUCLEOTIDE SEQUENCE [LARGE SCALE GENOMIC DNA]</scope>
    <source>
        <strain evidence="3">ATCC 43989 / DSM 5975 / JCM 20966 / LMG 6465 / NBRC 14845 / NCIMB 13405 / ORS 571</strain>
    </source>
</reference>
<dbReference type="InterPro" id="IPR021327">
    <property type="entry name" value="DUF2934"/>
</dbReference>
<evidence type="ECO:0000313" key="3">
    <source>
        <dbReference type="Proteomes" id="UP000000270"/>
    </source>
</evidence>
<gene>
    <name evidence="2" type="ordered locus">AZC_3378</name>
</gene>
<dbReference type="EMBL" id="AP009384">
    <property type="protein sequence ID" value="BAF89376.1"/>
    <property type="molecule type" value="Genomic_DNA"/>
</dbReference>
<dbReference type="HOGENOM" id="CLU_2091764_0_0_5"/>
<feature type="region of interest" description="Disordered" evidence="1">
    <location>
        <begin position="79"/>
        <end position="116"/>
    </location>
</feature>
<reference evidence="2 3" key="1">
    <citation type="journal article" date="2007" name="Appl. Environ. Microbiol.">
        <title>Rhizobial factors required for stem nodule maturation and maintenance in Sesbania rostrata-Azorhizobium caulinodans ORS571 symbiosis.</title>
        <authorList>
            <person name="Suzuki S."/>
            <person name="Aono T."/>
            <person name="Lee KB."/>
            <person name="Suzuki T."/>
            <person name="Liu CT."/>
            <person name="Miwa H."/>
            <person name="Wakao S."/>
            <person name="Iki T."/>
            <person name="Oyaizu H."/>
        </authorList>
    </citation>
    <scope>NUCLEOTIDE SEQUENCE [LARGE SCALE GENOMIC DNA]</scope>
    <source>
        <strain evidence="3">ATCC 43989 / DSM 5975 / JCM 20966 / LMG 6465 / NBRC 14845 / NCIMB 13405 / ORS 571</strain>
    </source>
</reference>
<dbReference type="AlphaFoldDB" id="A8II96"/>
<evidence type="ECO:0008006" key="4">
    <source>
        <dbReference type="Google" id="ProtNLM"/>
    </source>
</evidence>
<name>A8II96_AZOC5</name>